<keyword evidence="2" id="KW-0813">Transport</keyword>
<dbReference type="GO" id="GO:1901982">
    <property type="term" value="F:maltose binding"/>
    <property type="evidence" value="ECO:0007669"/>
    <property type="project" value="TreeGrafter"/>
</dbReference>
<name>A0A1J4V6F9_9BACT</name>
<proteinExistence type="inferred from homology"/>
<evidence type="ECO:0000256" key="4">
    <source>
        <dbReference type="SAM" id="Phobius"/>
    </source>
</evidence>
<evidence type="ECO:0000256" key="1">
    <source>
        <dbReference type="ARBA" id="ARBA00008520"/>
    </source>
</evidence>
<gene>
    <name evidence="5" type="ORF">AUJ77_01390</name>
</gene>
<evidence type="ECO:0000313" key="6">
    <source>
        <dbReference type="Proteomes" id="UP000181992"/>
    </source>
</evidence>
<dbReference type="InterPro" id="IPR006059">
    <property type="entry name" value="SBP"/>
</dbReference>
<reference evidence="5 6" key="1">
    <citation type="journal article" date="2016" name="Environ. Microbiol.">
        <title>Genomic resolution of a cold subsurface aquifer community provides metabolic insights for novel microbes adapted to high CO concentrations.</title>
        <authorList>
            <person name="Probst A.J."/>
            <person name="Castelle C.J."/>
            <person name="Singh A."/>
            <person name="Brown C.T."/>
            <person name="Anantharaman K."/>
            <person name="Sharon I."/>
            <person name="Hug L.A."/>
            <person name="Burstein D."/>
            <person name="Emerson J.B."/>
            <person name="Thomas B.C."/>
            <person name="Banfield J.F."/>
        </authorList>
    </citation>
    <scope>NUCLEOTIDE SEQUENCE [LARGE SCALE GENOMIC DNA]</scope>
    <source>
        <strain evidence="5">CG1_02_43_90</strain>
    </source>
</reference>
<dbReference type="GO" id="GO:0055052">
    <property type="term" value="C:ATP-binding cassette (ABC) transporter complex, substrate-binding subunit-containing"/>
    <property type="evidence" value="ECO:0007669"/>
    <property type="project" value="TreeGrafter"/>
</dbReference>
<dbReference type="STRING" id="1805281.AUJ77_01390"/>
<dbReference type="EMBL" id="MNVN01000011">
    <property type="protein sequence ID" value="OIO30865.1"/>
    <property type="molecule type" value="Genomic_DNA"/>
</dbReference>
<evidence type="ECO:0000256" key="2">
    <source>
        <dbReference type="ARBA" id="ARBA00022448"/>
    </source>
</evidence>
<accession>A0A1J4V6F9</accession>
<keyword evidence="3" id="KW-0732">Signal</keyword>
<keyword evidence="4" id="KW-0812">Transmembrane</keyword>
<dbReference type="Gene3D" id="3.40.190.10">
    <property type="entry name" value="Periplasmic binding protein-like II"/>
    <property type="match status" value="1"/>
</dbReference>
<protein>
    <recommendedName>
        <fullName evidence="7">ABC transporter substrate-binding protein</fullName>
    </recommendedName>
</protein>
<evidence type="ECO:0008006" key="7">
    <source>
        <dbReference type="Google" id="ProtNLM"/>
    </source>
</evidence>
<evidence type="ECO:0000313" key="5">
    <source>
        <dbReference type="EMBL" id="OIO30865.1"/>
    </source>
</evidence>
<dbReference type="Pfam" id="PF01547">
    <property type="entry name" value="SBP_bac_1"/>
    <property type="match status" value="1"/>
</dbReference>
<dbReference type="Proteomes" id="UP000181992">
    <property type="component" value="Unassembled WGS sequence"/>
</dbReference>
<feature type="transmembrane region" description="Helical" evidence="4">
    <location>
        <begin position="6"/>
        <end position="26"/>
    </location>
</feature>
<evidence type="ECO:0000256" key="3">
    <source>
        <dbReference type="ARBA" id="ARBA00022729"/>
    </source>
</evidence>
<dbReference type="PANTHER" id="PTHR30061:SF50">
    <property type="entry name" value="MALTOSE_MALTODEXTRIN-BINDING PERIPLASMIC PROTEIN"/>
    <property type="match status" value="1"/>
</dbReference>
<dbReference type="GO" id="GO:0042956">
    <property type="term" value="P:maltodextrin transmembrane transport"/>
    <property type="evidence" value="ECO:0007669"/>
    <property type="project" value="TreeGrafter"/>
</dbReference>
<organism evidence="5 6">
    <name type="scientific">Candidatus Nomurabacteria bacterium CG1_02_43_90</name>
    <dbReference type="NCBI Taxonomy" id="1805281"/>
    <lineage>
        <taxon>Bacteria</taxon>
        <taxon>Candidatus Nomuraibacteriota</taxon>
    </lineage>
</organism>
<comment type="similarity">
    <text evidence="1">Belongs to the bacterial solute-binding protein 1 family.</text>
</comment>
<dbReference type="GO" id="GO:0015768">
    <property type="term" value="P:maltose transport"/>
    <property type="evidence" value="ECO:0007669"/>
    <property type="project" value="TreeGrafter"/>
</dbReference>
<keyword evidence="4" id="KW-1133">Transmembrane helix</keyword>
<dbReference type="PANTHER" id="PTHR30061">
    <property type="entry name" value="MALTOSE-BINDING PERIPLASMIC PROTEIN"/>
    <property type="match status" value="1"/>
</dbReference>
<dbReference type="AlphaFoldDB" id="A0A1J4V6F9"/>
<dbReference type="SUPFAM" id="SSF53850">
    <property type="entry name" value="Periplasmic binding protein-like II"/>
    <property type="match status" value="1"/>
</dbReference>
<sequence length="434" mass="47889">MENPKIFQIALAGIFIVLLVVGFLGFSGKIPLPVGKKDIKYGQVVLWGSIPFDMMQKLITERIGTQGAVTIKYVEKKSATFDKDFIEALVSGNGPDLVLLPQDSIVKNLNKLSVVPYTSFSERDFKDTYLQEGEIFLLPEGIIGLPFLFDPIVMYWNRDLFTNAGIVTPPSTWKQFYDLAPRVTVRDQSGNISRSLVSLGTYQNINHAKEILSLLIMQAGNPIVLNQGGAPVVTLVPPNQSSVENPTASAVRFFTEFSKQDKDSYSWNSSLPPSRTMFELGDLALYFGYASEYASIREKNPHLNFDVTIIPQIENAPARITFGQMQGIAIVRATKNPQGAMMGAFALSDQSVIDEVATLTGLPPVRRDLVSLRPSDPIRSVFYDSAIISRGWYDPSPSDTNILFSNMINDINSGKLNITQALSNAQNSFAQLAQ</sequence>
<keyword evidence="4" id="KW-0472">Membrane</keyword>
<comment type="caution">
    <text evidence="5">The sequence shown here is derived from an EMBL/GenBank/DDBJ whole genome shotgun (WGS) entry which is preliminary data.</text>
</comment>